<gene>
    <name evidence="2" type="ORF">ACFQ0S_01190</name>
</gene>
<name>A0ABW3IYC0_9FLAO</name>
<organism evidence="2 3">
    <name type="scientific">Flavobacterium myungsuense</name>
    <dbReference type="NCBI Taxonomy" id="651823"/>
    <lineage>
        <taxon>Bacteria</taxon>
        <taxon>Pseudomonadati</taxon>
        <taxon>Bacteroidota</taxon>
        <taxon>Flavobacteriia</taxon>
        <taxon>Flavobacteriales</taxon>
        <taxon>Flavobacteriaceae</taxon>
        <taxon>Flavobacterium</taxon>
    </lineage>
</organism>
<evidence type="ECO:0000313" key="3">
    <source>
        <dbReference type="Proteomes" id="UP001597051"/>
    </source>
</evidence>
<keyword evidence="3" id="KW-1185">Reference proteome</keyword>
<comment type="caution">
    <text evidence="2">The sequence shown here is derived from an EMBL/GenBank/DDBJ whole genome shotgun (WGS) entry which is preliminary data.</text>
</comment>
<proteinExistence type="predicted"/>
<accession>A0ABW3IYC0</accession>
<reference evidence="3" key="1">
    <citation type="journal article" date="2019" name="Int. J. Syst. Evol. Microbiol.">
        <title>The Global Catalogue of Microorganisms (GCM) 10K type strain sequencing project: providing services to taxonomists for standard genome sequencing and annotation.</title>
        <authorList>
            <consortium name="The Broad Institute Genomics Platform"/>
            <consortium name="The Broad Institute Genome Sequencing Center for Infectious Disease"/>
            <person name="Wu L."/>
            <person name="Ma J."/>
        </authorList>
    </citation>
    <scope>NUCLEOTIDE SEQUENCE [LARGE SCALE GENOMIC DNA]</scope>
    <source>
        <strain evidence="3">CECT 7649</strain>
    </source>
</reference>
<evidence type="ECO:0008006" key="4">
    <source>
        <dbReference type="Google" id="ProtNLM"/>
    </source>
</evidence>
<feature type="chain" id="PRO_5047069222" description="DUF3828 domain-containing protein" evidence="1">
    <location>
        <begin position="22"/>
        <end position="190"/>
    </location>
</feature>
<dbReference type="Proteomes" id="UP001597051">
    <property type="component" value="Unassembled WGS sequence"/>
</dbReference>
<evidence type="ECO:0000256" key="1">
    <source>
        <dbReference type="SAM" id="SignalP"/>
    </source>
</evidence>
<dbReference type="RefSeq" id="WP_379755242.1">
    <property type="nucleotide sequence ID" value="NZ_JBHSYB010000020.1"/>
</dbReference>
<dbReference type="EMBL" id="JBHTIZ010000005">
    <property type="protein sequence ID" value="MFD0983079.1"/>
    <property type="molecule type" value="Genomic_DNA"/>
</dbReference>
<evidence type="ECO:0000313" key="2">
    <source>
        <dbReference type="EMBL" id="MFD0983079.1"/>
    </source>
</evidence>
<sequence>MNRIAIKLILIIVFLSQFSFAQENQNSLVLQTILETYYKNEKPVYKGRSQLLYLYCNQANNNEELIEAIKDKKLPQEFINEIRSKINTDFAERDWSNELNFIYNLEKNTLKTKINTCVTLEKYQEISKKLNLNNQRLMIISKPFYFSKKNIALVKVVFFRNIEHNSSSILLLEKINEKWIIKEYLNSWST</sequence>
<keyword evidence="1" id="KW-0732">Signal</keyword>
<feature type="signal peptide" evidence="1">
    <location>
        <begin position="1"/>
        <end position="21"/>
    </location>
</feature>
<protein>
    <recommendedName>
        <fullName evidence="4">DUF3828 domain-containing protein</fullName>
    </recommendedName>
</protein>